<dbReference type="GO" id="GO:0009246">
    <property type="term" value="P:enterobacterial common antigen biosynthetic process"/>
    <property type="evidence" value="ECO:0007669"/>
    <property type="project" value="TreeGrafter"/>
</dbReference>
<feature type="transmembrane region" description="Helical" evidence="7">
    <location>
        <begin position="52"/>
        <end position="70"/>
    </location>
</feature>
<feature type="transmembrane region" description="Helical" evidence="7">
    <location>
        <begin position="219"/>
        <end position="236"/>
    </location>
</feature>
<dbReference type="EMBL" id="JMTB01000039">
    <property type="protein sequence ID" value="KFC09500.1"/>
    <property type="molecule type" value="Genomic_DNA"/>
</dbReference>
<accession>A0A085AH05</accession>
<feature type="domain" description="Acyltransferase 3" evidence="8">
    <location>
        <begin position="7"/>
        <end position="328"/>
    </location>
</feature>
<evidence type="ECO:0000256" key="1">
    <source>
        <dbReference type="ARBA" id="ARBA00004651"/>
    </source>
</evidence>
<dbReference type="RefSeq" id="WP_038154459.1">
    <property type="nucleotide sequence ID" value="NZ_JMTB01000039.1"/>
</dbReference>
<dbReference type="OrthoDB" id="9767863at2"/>
<evidence type="ECO:0000256" key="2">
    <source>
        <dbReference type="ARBA" id="ARBA00007400"/>
    </source>
</evidence>
<protein>
    <submittedName>
        <fullName evidence="9">Putative acyltransferase</fullName>
        <ecNumber evidence="9">2.3.1.-</ecNumber>
    </submittedName>
</protein>
<dbReference type="GO" id="GO:0016413">
    <property type="term" value="F:O-acetyltransferase activity"/>
    <property type="evidence" value="ECO:0007669"/>
    <property type="project" value="TreeGrafter"/>
</dbReference>
<feature type="transmembrane region" description="Helical" evidence="7">
    <location>
        <begin position="311"/>
        <end position="331"/>
    </location>
</feature>
<proteinExistence type="inferred from homology"/>
<comment type="similarity">
    <text evidence="2">Belongs to the acyltransferase 3 family.</text>
</comment>
<comment type="caution">
    <text evidence="9">The sequence shown here is derived from an EMBL/GenBank/DDBJ whole genome shotgun (WGS) entry which is preliminary data.</text>
</comment>
<dbReference type="eggNOG" id="COG4763">
    <property type="taxonomic scope" value="Bacteria"/>
</dbReference>
<keyword evidence="4 7" id="KW-0812">Transmembrane</keyword>
<keyword evidence="10" id="KW-1185">Reference proteome</keyword>
<evidence type="ECO:0000259" key="8">
    <source>
        <dbReference type="Pfam" id="PF01757"/>
    </source>
</evidence>
<gene>
    <name evidence="9" type="primary">ycfT</name>
    <name evidence="9" type="ORF">GTGU_00878</name>
</gene>
<dbReference type="Pfam" id="PF01757">
    <property type="entry name" value="Acyl_transf_3"/>
    <property type="match status" value="1"/>
</dbReference>
<feature type="transmembrane region" description="Helical" evidence="7">
    <location>
        <begin position="133"/>
        <end position="156"/>
    </location>
</feature>
<name>A0A085AH05_9ENTR</name>
<evidence type="ECO:0000256" key="3">
    <source>
        <dbReference type="ARBA" id="ARBA00022475"/>
    </source>
</evidence>
<organism evidence="9 10">
    <name type="scientific">Trabulsiella guamensis ATCC 49490</name>
    <dbReference type="NCBI Taxonomy" id="1005994"/>
    <lineage>
        <taxon>Bacteria</taxon>
        <taxon>Pseudomonadati</taxon>
        <taxon>Pseudomonadota</taxon>
        <taxon>Gammaproteobacteria</taxon>
        <taxon>Enterobacterales</taxon>
        <taxon>Enterobacteriaceae</taxon>
        <taxon>Trabulsiella</taxon>
    </lineage>
</organism>
<evidence type="ECO:0000256" key="5">
    <source>
        <dbReference type="ARBA" id="ARBA00022989"/>
    </source>
</evidence>
<dbReference type="GO" id="GO:0005886">
    <property type="term" value="C:plasma membrane"/>
    <property type="evidence" value="ECO:0007669"/>
    <property type="project" value="UniProtKB-SubCell"/>
</dbReference>
<dbReference type="InterPro" id="IPR002656">
    <property type="entry name" value="Acyl_transf_3_dom"/>
</dbReference>
<evidence type="ECO:0000256" key="7">
    <source>
        <dbReference type="SAM" id="Phobius"/>
    </source>
</evidence>
<dbReference type="AlphaFoldDB" id="A0A085AH05"/>
<evidence type="ECO:0000256" key="6">
    <source>
        <dbReference type="ARBA" id="ARBA00023136"/>
    </source>
</evidence>
<keyword evidence="9" id="KW-0012">Acyltransferase</keyword>
<dbReference type="Proteomes" id="UP000028630">
    <property type="component" value="Unassembled WGS sequence"/>
</dbReference>
<dbReference type="PANTHER" id="PTHR40074:SF4">
    <property type="entry name" value="INNER MEMBRANE PROTEIN YCFT"/>
    <property type="match status" value="1"/>
</dbReference>
<feature type="transmembrane region" description="Helical" evidence="7">
    <location>
        <begin position="168"/>
        <end position="188"/>
    </location>
</feature>
<feature type="transmembrane region" description="Helical" evidence="7">
    <location>
        <begin position="194"/>
        <end position="212"/>
    </location>
</feature>
<feature type="transmembrane region" description="Helical" evidence="7">
    <location>
        <begin position="12"/>
        <end position="32"/>
    </location>
</feature>
<keyword evidence="5 7" id="KW-1133">Transmembrane helix</keyword>
<comment type="subcellular location">
    <subcellularLocation>
        <location evidence="1">Cell membrane</location>
        <topology evidence="1">Multi-pass membrane protein</topology>
    </subcellularLocation>
</comment>
<evidence type="ECO:0000313" key="10">
    <source>
        <dbReference type="Proteomes" id="UP000028630"/>
    </source>
</evidence>
<dbReference type="EC" id="2.3.1.-" evidence="9"/>
<sequence length="358" mass="41153">MKQKALWINQIKGLCICLVVVYHSVITFYPHLSGLHHPWSETLAKCWVYFNLYLAPFRMPVFFFISGFLIRRYIDDVSWRDGFNKRIWAIFYVLMLWGILQWLALSEINLWLAPERDLSEASNAAYAGNTSEFLHGMLTASTSLWYLYALVVYFIFCKITHRIKAPTLLVLALLSIAINFLPSPWWGMNSVLRNVIYYALGAWYGTALMEWMKHFNLRHYWLPLVLAAVFAVVTWFARTPLFLSLLSIFIIMKLFYAVGRRFEPRESGVLNVIGSNTIAVYTTHRILVEIFSLTALHYLSAINDSATFELGLILVYPFLTLGLCVLAGLAARRLSRVVFGDVLFTPPSRTFANVDDQG</sequence>
<evidence type="ECO:0000256" key="4">
    <source>
        <dbReference type="ARBA" id="ARBA00022692"/>
    </source>
</evidence>
<reference evidence="10" key="1">
    <citation type="submission" date="2014-05" db="EMBL/GenBank/DDBJ databases">
        <title>ATOL: Assembling a taxonomically balanced genome-scale reconstruction of the evolutionary history of the Enterobacteriaceae.</title>
        <authorList>
            <person name="Plunkett G. III"/>
            <person name="Neeno-Eckwall E.C."/>
            <person name="Glasner J.D."/>
            <person name="Perna N.T."/>
        </authorList>
    </citation>
    <scope>NUCLEOTIDE SEQUENCE [LARGE SCALE GENOMIC DNA]</scope>
    <source>
        <strain evidence="10">ATCC 49490</strain>
    </source>
</reference>
<evidence type="ECO:0000313" key="9">
    <source>
        <dbReference type="EMBL" id="KFC09500.1"/>
    </source>
</evidence>
<keyword evidence="6 7" id="KW-0472">Membrane</keyword>
<dbReference type="PANTHER" id="PTHR40074">
    <property type="entry name" value="O-ACETYLTRANSFERASE WECH"/>
    <property type="match status" value="1"/>
</dbReference>
<keyword evidence="9" id="KW-0808">Transferase</keyword>
<feature type="transmembrane region" description="Helical" evidence="7">
    <location>
        <begin position="90"/>
        <end position="113"/>
    </location>
</feature>
<keyword evidence="3" id="KW-1003">Cell membrane</keyword>
<feature type="transmembrane region" description="Helical" evidence="7">
    <location>
        <begin position="242"/>
        <end position="258"/>
    </location>
</feature>